<feature type="region of interest" description="Disordered" evidence="1">
    <location>
        <begin position="1"/>
        <end position="33"/>
    </location>
</feature>
<reference evidence="2 3" key="1">
    <citation type="journal article" date="2019" name="Int. J. Syst. Evol. Microbiol.">
        <title>The Global Catalogue of Microorganisms (GCM) 10K type strain sequencing project: providing services to taxonomists for standard genome sequencing and annotation.</title>
        <authorList>
            <consortium name="The Broad Institute Genomics Platform"/>
            <consortium name="The Broad Institute Genome Sequencing Center for Infectious Disease"/>
            <person name="Wu L."/>
            <person name="Ma J."/>
        </authorList>
    </citation>
    <scope>NUCLEOTIDE SEQUENCE [LARGE SCALE GENOMIC DNA]</scope>
    <source>
        <strain evidence="2 3">CGMCC 1.10390</strain>
    </source>
</reference>
<feature type="compositionally biased region" description="Basic and acidic residues" evidence="1">
    <location>
        <begin position="1"/>
        <end position="11"/>
    </location>
</feature>
<proteinExistence type="predicted"/>
<evidence type="ECO:0000256" key="1">
    <source>
        <dbReference type="SAM" id="MobiDB-lite"/>
    </source>
</evidence>
<evidence type="ECO:0008006" key="4">
    <source>
        <dbReference type="Google" id="ProtNLM"/>
    </source>
</evidence>
<feature type="compositionally biased region" description="Basic and acidic residues" evidence="1">
    <location>
        <begin position="104"/>
        <end position="129"/>
    </location>
</feature>
<keyword evidence="3" id="KW-1185">Reference proteome</keyword>
<dbReference type="RefSeq" id="WP_256398441.1">
    <property type="nucleotide sequence ID" value="NZ_JANHJR010000001.1"/>
</dbReference>
<feature type="region of interest" description="Disordered" evidence="1">
    <location>
        <begin position="104"/>
        <end position="143"/>
    </location>
</feature>
<gene>
    <name evidence="2" type="ORF">ACFSBL_10105</name>
</gene>
<dbReference type="SUPFAM" id="SSF50249">
    <property type="entry name" value="Nucleic acid-binding proteins"/>
    <property type="match status" value="1"/>
</dbReference>
<dbReference type="AlphaFoldDB" id="A0ABD6DL82"/>
<organism evidence="2 3">
    <name type="scientific">Haloarchaeobius litoreus</name>
    <dbReference type="NCBI Taxonomy" id="755306"/>
    <lineage>
        <taxon>Archaea</taxon>
        <taxon>Methanobacteriati</taxon>
        <taxon>Methanobacteriota</taxon>
        <taxon>Stenosarchaea group</taxon>
        <taxon>Halobacteria</taxon>
        <taxon>Halobacteriales</taxon>
        <taxon>Halorubellaceae</taxon>
        <taxon>Haloarchaeobius</taxon>
    </lineage>
</organism>
<dbReference type="Proteomes" id="UP001597034">
    <property type="component" value="Unassembled WGS sequence"/>
</dbReference>
<comment type="caution">
    <text evidence="2">The sequence shown here is derived from an EMBL/GenBank/DDBJ whole genome shotgun (WGS) entry which is preliminary data.</text>
</comment>
<evidence type="ECO:0000313" key="3">
    <source>
        <dbReference type="Proteomes" id="UP001597034"/>
    </source>
</evidence>
<accession>A0ABD6DL82</accession>
<feature type="region of interest" description="Disordered" evidence="1">
    <location>
        <begin position="302"/>
        <end position="333"/>
    </location>
</feature>
<dbReference type="EMBL" id="JBHUDO010000002">
    <property type="protein sequence ID" value="MFD1646034.1"/>
    <property type="molecule type" value="Genomic_DNA"/>
</dbReference>
<evidence type="ECO:0000313" key="2">
    <source>
        <dbReference type="EMBL" id="MFD1646034.1"/>
    </source>
</evidence>
<dbReference type="InterPro" id="IPR012340">
    <property type="entry name" value="NA-bd_OB-fold"/>
</dbReference>
<name>A0ABD6DL82_9EURY</name>
<sequence>MSSRNATRDVVSDAEQTTEQLTIGEAIEDDGGLLAEAECGEHAPELRPTVELERQGRIDYDWSRTAGLDHPYGMTLADEERRLGEEQELDRNRERALAAEEAGIDRERSCRAQTERESSERVRDFRDRGVLGSGGDPDVDPREHLDAETLGGVNRYGMHLAERFRGPTRGAYAKQLAEKVACQDMGLTAAVLKTNEEVAKGTDAIQPIATVEEWMGHPRYPIQANVEAEVRTLYQPAAVNQQQVGVLDDGSATAKLTIWKRSRVGTVLREGDWVRLLNCEVGWYGGQPTLACTSESEVRVLERGDGPSPRNGTVTHADFSAGKTGQKLDVLRD</sequence>
<protein>
    <recommendedName>
        <fullName evidence="4">SsDNA-binding replication factor A, large subunit</fullName>
    </recommendedName>
</protein>
<dbReference type="Gene3D" id="2.40.50.140">
    <property type="entry name" value="Nucleic acid-binding proteins"/>
    <property type="match status" value="1"/>
</dbReference>